<organism evidence="11 12">
    <name type="scientific">Steinernema hermaphroditum</name>
    <dbReference type="NCBI Taxonomy" id="289476"/>
    <lineage>
        <taxon>Eukaryota</taxon>
        <taxon>Metazoa</taxon>
        <taxon>Ecdysozoa</taxon>
        <taxon>Nematoda</taxon>
        <taxon>Chromadorea</taxon>
        <taxon>Rhabditida</taxon>
        <taxon>Tylenchina</taxon>
        <taxon>Panagrolaimomorpha</taxon>
        <taxon>Strongyloidoidea</taxon>
        <taxon>Steinernematidae</taxon>
        <taxon>Steinernema</taxon>
    </lineage>
</organism>
<evidence type="ECO:0008006" key="13">
    <source>
        <dbReference type="Google" id="ProtNLM"/>
    </source>
</evidence>
<accession>A0AA39HLP4</accession>
<keyword evidence="3" id="KW-0677">Repeat</keyword>
<dbReference type="CDD" id="cd20335">
    <property type="entry name" value="BRcat_RBR"/>
    <property type="match status" value="1"/>
</dbReference>
<evidence type="ECO:0000256" key="3">
    <source>
        <dbReference type="ARBA" id="ARBA00022737"/>
    </source>
</evidence>
<keyword evidence="6" id="KW-0862">Zinc</keyword>
<gene>
    <name evidence="11" type="ORF">QR680_003522</name>
</gene>
<evidence type="ECO:0000256" key="1">
    <source>
        <dbReference type="ARBA" id="ARBA00022679"/>
    </source>
</evidence>
<evidence type="ECO:0000259" key="10">
    <source>
        <dbReference type="PROSITE" id="PS51873"/>
    </source>
</evidence>
<reference evidence="11" key="1">
    <citation type="submission" date="2023-06" db="EMBL/GenBank/DDBJ databases">
        <title>Genomic analysis of the entomopathogenic nematode Steinernema hermaphroditum.</title>
        <authorList>
            <person name="Schwarz E.M."/>
            <person name="Heppert J.K."/>
            <person name="Baniya A."/>
            <person name="Schwartz H.T."/>
            <person name="Tan C.-H."/>
            <person name="Antoshechkin I."/>
            <person name="Sternberg P.W."/>
            <person name="Goodrich-Blair H."/>
            <person name="Dillman A.R."/>
        </authorList>
    </citation>
    <scope>NUCLEOTIDE SEQUENCE</scope>
    <source>
        <strain evidence="11">PS9179</strain>
        <tissue evidence="11">Whole animal</tissue>
    </source>
</reference>
<evidence type="ECO:0000256" key="4">
    <source>
        <dbReference type="ARBA" id="ARBA00022771"/>
    </source>
</evidence>
<dbReference type="Proteomes" id="UP001175271">
    <property type="component" value="Unassembled WGS sequence"/>
</dbReference>
<feature type="compositionally biased region" description="Basic and acidic residues" evidence="8">
    <location>
        <begin position="329"/>
        <end position="344"/>
    </location>
</feature>
<proteinExistence type="predicted"/>
<name>A0AA39HLP4_9BILA</name>
<feature type="compositionally biased region" description="Basic residues" evidence="8">
    <location>
        <begin position="1"/>
        <end position="10"/>
    </location>
</feature>
<dbReference type="AlphaFoldDB" id="A0AA39HLP4"/>
<dbReference type="Gene3D" id="3.30.40.10">
    <property type="entry name" value="Zinc/RING finger domain, C3HC4 (zinc finger)"/>
    <property type="match status" value="1"/>
</dbReference>
<evidence type="ECO:0000256" key="6">
    <source>
        <dbReference type="ARBA" id="ARBA00022833"/>
    </source>
</evidence>
<sequence length="445" mass="51419">MWTFKKKRGQSQKSQPTAMDVADSSRPRVRRAHDEILEKQNELIRLVKLYPLEEIEYQPPIRDYNVLYDALVDTFGEDCIGGSSTYPFRLPCQISEFNVEGRNGGLRFDAHLKIDDYVIFEFNDERMVTRCFVNACCLPDHRPLLPVIDNILYRILDRTVIQHVYCESELYVRDHLVEKFEERHYCWGSRISSTDVRSTCDGCGIPKKDNPAGAATLQCGHYFCFDCWVQYITRRIATKQFPMYCPKANCQILQPAGGLLTFIPKALVDYYGNCIVDKEIADANTKFSKCWRCDELILLGVPLKEEECPIEIIIEETTDDEEQEEEEDKPSGRDSSYESESPEPRFNENIRIVICECGAATCCDCRLKAHEPLSCEAFKRYLEVNGEYVAPTFSTREQLEEFLVLSQFEPLEIGSDTISQLRRKIEEENDEAAIEICKQMVNIRL</sequence>
<dbReference type="PROSITE" id="PS51873">
    <property type="entry name" value="TRIAD"/>
    <property type="match status" value="1"/>
</dbReference>
<feature type="domain" description="RING-type" evidence="10">
    <location>
        <begin position="196"/>
        <end position="445"/>
    </location>
</feature>
<comment type="caution">
    <text evidence="11">The sequence shown here is derived from an EMBL/GenBank/DDBJ whole genome shotgun (WGS) entry which is preliminary data.</text>
</comment>
<dbReference type="InterPro" id="IPR044066">
    <property type="entry name" value="TRIAD_supradom"/>
</dbReference>
<evidence type="ECO:0000256" key="8">
    <source>
        <dbReference type="SAM" id="MobiDB-lite"/>
    </source>
</evidence>
<evidence type="ECO:0000256" key="7">
    <source>
        <dbReference type="SAM" id="Coils"/>
    </source>
</evidence>
<feature type="region of interest" description="Disordered" evidence="8">
    <location>
        <begin position="1"/>
        <end position="27"/>
    </location>
</feature>
<dbReference type="GO" id="GO:0016567">
    <property type="term" value="P:protein ubiquitination"/>
    <property type="evidence" value="ECO:0007669"/>
    <property type="project" value="InterPro"/>
</dbReference>
<protein>
    <recommendedName>
        <fullName evidence="13">RBR-type E3 ubiquitin transferase</fullName>
    </recommendedName>
</protein>
<keyword evidence="2" id="KW-0479">Metal-binding</keyword>
<evidence type="ECO:0000256" key="2">
    <source>
        <dbReference type="ARBA" id="ARBA00022723"/>
    </source>
</evidence>
<dbReference type="GO" id="GO:0008270">
    <property type="term" value="F:zinc ion binding"/>
    <property type="evidence" value="ECO:0007669"/>
    <property type="project" value="UniProtKB-KW"/>
</dbReference>
<feature type="compositionally biased region" description="Acidic residues" evidence="8">
    <location>
        <begin position="314"/>
        <end position="328"/>
    </location>
</feature>
<evidence type="ECO:0000256" key="5">
    <source>
        <dbReference type="ARBA" id="ARBA00022786"/>
    </source>
</evidence>
<dbReference type="EMBL" id="JAUCMV010000003">
    <property type="protein sequence ID" value="KAK0407669.1"/>
    <property type="molecule type" value="Genomic_DNA"/>
</dbReference>
<evidence type="ECO:0000313" key="11">
    <source>
        <dbReference type="EMBL" id="KAK0407669.1"/>
    </source>
</evidence>
<keyword evidence="7" id="KW-0175">Coiled coil</keyword>
<feature type="domain" description="SCAN box" evidence="9">
    <location>
        <begin position="376"/>
        <end position="408"/>
    </location>
</feature>
<dbReference type="InterPro" id="IPR031127">
    <property type="entry name" value="E3_UB_ligase_RBR"/>
</dbReference>
<dbReference type="SUPFAM" id="SSF57850">
    <property type="entry name" value="RING/U-box"/>
    <property type="match status" value="1"/>
</dbReference>
<dbReference type="InterPro" id="IPR003309">
    <property type="entry name" value="SCAN_dom"/>
</dbReference>
<dbReference type="InterPro" id="IPR013083">
    <property type="entry name" value="Znf_RING/FYVE/PHD"/>
</dbReference>
<dbReference type="PROSITE" id="PS50804">
    <property type="entry name" value="SCAN_BOX"/>
    <property type="match status" value="1"/>
</dbReference>
<keyword evidence="4" id="KW-0863">Zinc-finger</keyword>
<evidence type="ECO:0000259" key="9">
    <source>
        <dbReference type="PROSITE" id="PS50804"/>
    </source>
</evidence>
<keyword evidence="1" id="KW-0808">Transferase</keyword>
<keyword evidence="5" id="KW-0833">Ubl conjugation pathway</keyword>
<feature type="region of interest" description="Disordered" evidence="8">
    <location>
        <begin position="314"/>
        <end position="344"/>
    </location>
</feature>
<feature type="coiled-coil region" evidence="7">
    <location>
        <begin position="411"/>
        <end position="438"/>
    </location>
</feature>
<dbReference type="GO" id="GO:0004842">
    <property type="term" value="F:ubiquitin-protein transferase activity"/>
    <property type="evidence" value="ECO:0007669"/>
    <property type="project" value="InterPro"/>
</dbReference>
<keyword evidence="12" id="KW-1185">Reference proteome</keyword>
<evidence type="ECO:0000313" key="12">
    <source>
        <dbReference type="Proteomes" id="UP001175271"/>
    </source>
</evidence>
<dbReference type="PANTHER" id="PTHR11685">
    <property type="entry name" value="RBR FAMILY RING FINGER AND IBR DOMAIN-CONTAINING"/>
    <property type="match status" value="1"/>
</dbReference>